<gene>
    <name evidence="3" type="primary">mrtJ</name>
    <name evidence="3" type="ORF">NYF23_06750</name>
</gene>
<feature type="transmembrane region" description="Helical" evidence="1">
    <location>
        <begin position="38"/>
        <end position="55"/>
    </location>
</feature>
<feature type="transmembrane region" description="Helical" evidence="1">
    <location>
        <begin position="16"/>
        <end position="32"/>
    </location>
</feature>
<keyword evidence="1" id="KW-0812">Transmembrane</keyword>
<dbReference type="PANTHER" id="PTHR43592:SF15">
    <property type="entry name" value="CAAX AMINO TERMINAL PROTEASE FAMILY PROTEIN"/>
    <property type="match status" value="1"/>
</dbReference>
<dbReference type="GO" id="GO:0006508">
    <property type="term" value="P:proteolysis"/>
    <property type="evidence" value="ECO:0007669"/>
    <property type="project" value="UniProtKB-KW"/>
</dbReference>
<organism evidence="3 4">
    <name type="scientific">SAR92 clade bacterium H455</name>
    <dbReference type="NCBI Taxonomy" id="2974818"/>
    <lineage>
        <taxon>Bacteria</taxon>
        <taxon>Pseudomonadati</taxon>
        <taxon>Pseudomonadota</taxon>
        <taxon>Gammaproteobacteria</taxon>
        <taxon>Cellvibrionales</taxon>
        <taxon>Porticoccaceae</taxon>
        <taxon>SAR92 clade</taxon>
    </lineage>
</organism>
<keyword evidence="1" id="KW-0472">Membrane</keyword>
<dbReference type="Proteomes" id="UP001059934">
    <property type="component" value="Chromosome"/>
</dbReference>
<dbReference type="Pfam" id="PF02517">
    <property type="entry name" value="Rce1-like"/>
    <property type="match status" value="1"/>
</dbReference>
<dbReference type="GO" id="GO:0008233">
    <property type="term" value="F:peptidase activity"/>
    <property type="evidence" value="ECO:0007669"/>
    <property type="project" value="UniProtKB-KW"/>
</dbReference>
<evidence type="ECO:0000313" key="4">
    <source>
        <dbReference type="Proteomes" id="UP001059934"/>
    </source>
</evidence>
<reference evidence="3" key="1">
    <citation type="submission" date="2022-08" db="EMBL/GenBank/DDBJ databases">
        <title>Catabolic pathway analysis in culturable SAR92 clade bacteria reveals their overlooked roles in DMSP degradation in coastal seas.</title>
        <authorList>
            <person name="He X."/>
            <person name="Zhang X."/>
            <person name="Zhang Y."/>
        </authorList>
    </citation>
    <scope>NUCLEOTIDE SEQUENCE</scope>
    <source>
        <strain evidence="3">H455</strain>
    </source>
</reference>
<keyword evidence="3" id="KW-0378">Hydrolase</keyword>
<dbReference type="PANTHER" id="PTHR43592">
    <property type="entry name" value="CAAX AMINO TERMINAL PROTEASE"/>
    <property type="match status" value="1"/>
</dbReference>
<protein>
    <submittedName>
        <fullName evidence="3">JDVT-CTERM system glutamic-type intramembrane protease</fullName>
        <ecNumber evidence="3">3.4.-.-</ecNumber>
    </submittedName>
</protein>
<evidence type="ECO:0000256" key="1">
    <source>
        <dbReference type="SAM" id="Phobius"/>
    </source>
</evidence>
<evidence type="ECO:0000259" key="2">
    <source>
        <dbReference type="Pfam" id="PF02517"/>
    </source>
</evidence>
<feature type="domain" description="CAAX prenyl protease 2/Lysostaphin resistance protein A-like" evidence="2">
    <location>
        <begin position="43"/>
        <end position="135"/>
    </location>
</feature>
<sequence length="144" mass="16427">MIEQTEIKRLYREKRFLLLLLAPLPLWLYLYSTNSAGYVYTLEFFLTFALLYPIAEEVLFRGVIQPVLGKKLPANNKTISTANIITSLLFSAAHLINHPPLWALATFIPSLIYGYTMERYKTLYGPIILHCGYNAGYFAVAGQM</sequence>
<dbReference type="InterPro" id="IPR003675">
    <property type="entry name" value="Rce1/LyrA-like_dom"/>
</dbReference>
<proteinExistence type="predicted"/>
<name>A0ABY5TSG9_9GAMM</name>
<dbReference type="NCBIfam" id="NF033192">
    <property type="entry name" value="JDVT-CAAX"/>
    <property type="match status" value="1"/>
</dbReference>
<keyword evidence="1" id="KW-1133">Transmembrane helix</keyword>
<feature type="transmembrane region" description="Helical" evidence="1">
    <location>
        <begin position="76"/>
        <end position="95"/>
    </location>
</feature>
<accession>A0ABY5TSG9</accession>
<keyword evidence="4" id="KW-1185">Reference proteome</keyword>
<dbReference type="EC" id="3.4.-.-" evidence="3"/>
<dbReference type="EMBL" id="CP103416">
    <property type="protein sequence ID" value="UVW36300.1"/>
    <property type="molecule type" value="Genomic_DNA"/>
</dbReference>
<evidence type="ECO:0000313" key="3">
    <source>
        <dbReference type="EMBL" id="UVW36300.1"/>
    </source>
</evidence>
<keyword evidence="3" id="KW-0645">Protease</keyword>